<dbReference type="AlphaFoldDB" id="A0A8H6ZWF5"/>
<dbReference type="InterPro" id="IPR011989">
    <property type="entry name" value="ARM-like"/>
</dbReference>
<evidence type="ECO:0000256" key="5">
    <source>
        <dbReference type="ARBA" id="ARBA00023306"/>
    </source>
</evidence>
<dbReference type="GeneID" id="59375978"/>
<keyword evidence="5" id="KW-0131">Cell cycle</keyword>
<feature type="compositionally biased region" description="Basic residues" evidence="6">
    <location>
        <begin position="1135"/>
        <end position="1151"/>
    </location>
</feature>
<feature type="compositionally biased region" description="Low complexity" evidence="6">
    <location>
        <begin position="1188"/>
        <end position="1197"/>
    </location>
</feature>
<dbReference type="Gene3D" id="1.25.10.10">
    <property type="entry name" value="Leucine-rich Repeat Variant"/>
    <property type="match status" value="1"/>
</dbReference>
<keyword evidence="8" id="KW-1185">Reference proteome</keyword>
<dbReference type="GO" id="GO:0007064">
    <property type="term" value="P:mitotic sister chromatid cohesion"/>
    <property type="evidence" value="ECO:0007669"/>
    <property type="project" value="InterPro"/>
</dbReference>
<feature type="compositionally biased region" description="Acidic residues" evidence="6">
    <location>
        <begin position="1154"/>
        <end position="1181"/>
    </location>
</feature>
<dbReference type="Proteomes" id="UP000623687">
    <property type="component" value="Unassembled WGS sequence"/>
</dbReference>
<dbReference type="GO" id="GO:0005634">
    <property type="term" value="C:nucleus"/>
    <property type="evidence" value="ECO:0007669"/>
    <property type="project" value="UniProtKB-SubCell"/>
</dbReference>
<evidence type="ECO:0000256" key="3">
    <source>
        <dbReference type="ARBA" id="ARBA00022776"/>
    </source>
</evidence>
<dbReference type="OrthoDB" id="200660at2759"/>
<keyword evidence="3" id="KW-0498">Mitosis</keyword>
<dbReference type="RefSeq" id="XP_036631731.1">
    <property type="nucleotide sequence ID" value="XM_036775712.1"/>
</dbReference>
<dbReference type="PANTHER" id="PTHR12663:SF0">
    <property type="entry name" value="PRECOCIOUS DISSOCIATION OF SISTERS 5, ISOFORM A"/>
    <property type="match status" value="1"/>
</dbReference>
<organism evidence="7 8">
    <name type="scientific">Pleurotus ostreatus</name>
    <name type="common">Oyster mushroom</name>
    <name type="synonym">White-rot fungus</name>
    <dbReference type="NCBI Taxonomy" id="5322"/>
    <lineage>
        <taxon>Eukaryota</taxon>
        <taxon>Fungi</taxon>
        <taxon>Dikarya</taxon>
        <taxon>Basidiomycota</taxon>
        <taxon>Agaricomycotina</taxon>
        <taxon>Agaricomycetes</taxon>
        <taxon>Agaricomycetidae</taxon>
        <taxon>Agaricales</taxon>
        <taxon>Pleurotineae</taxon>
        <taxon>Pleurotaceae</taxon>
        <taxon>Pleurotus</taxon>
    </lineage>
</organism>
<dbReference type="GO" id="GO:0006281">
    <property type="term" value="P:DNA repair"/>
    <property type="evidence" value="ECO:0007669"/>
    <property type="project" value="TreeGrafter"/>
</dbReference>
<feature type="compositionally biased region" description="Acidic residues" evidence="6">
    <location>
        <begin position="1198"/>
        <end position="1212"/>
    </location>
</feature>
<dbReference type="GO" id="GO:0051301">
    <property type="term" value="P:cell division"/>
    <property type="evidence" value="ECO:0007669"/>
    <property type="project" value="UniProtKB-KW"/>
</dbReference>
<evidence type="ECO:0000256" key="6">
    <source>
        <dbReference type="SAM" id="MobiDB-lite"/>
    </source>
</evidence>
<reference evidence="7" key="1">
    <citation type="submission" date="2019-07" db="EMBL/GenBank/DDBJ databases">
        <authorList>
            <person name="Palmer J.M."/>
        </authorList>
    </citation>
    <scope>NUCLEOTIDE SEQUENCE</scope>
    <source>
        <strain evidence="7">PC9</strain>
    </source>
</reference>
<name>A0A8H6ZWF5_PLEOS</name>
<dbReference type="EMBL" id="JACETU010000004">
    <property type="protein sequence ID" value="KAF7430453.1"/>
    <property type="molecule type" value="Genomic_DNA"/>
</dbReference>
<protein>
    <submittedName>
        <fullName evidence="7">Uncharacterized protein</fullName>
    </submittedName>
</protein>
<evidence type="ECO:0000256" key="4">
    <source>
        <dbReference type="ARBA" id="ARBA00023242"/>
    </source>
</evidence>
<evidence type="ECO:0000313" key="7">
    <source>
        <dbReference type="EMBL" id="KAF7430453.1"/>
    </source>
</evidence>
<comment type="subcellular location">
    <subcellularLocation>
        <location evidence="1">Nucleus</location>
    </subcellularLocation>
</comment>
<dbReference type="InterPro" id="IPR016024">
    <property type="entry name" value="ARM-type_fold"/>
</dbReference>
<dbReference type="VEuPathDB" id="FungiDB:PC9H_006160"/>
<evidence type="ECO:0000256" key="2">
    <source>
        <dbReference type="ARBA" id="ARBA00022618"/>
    </source>
</evidence>
<evidence type="ECO:0000256" key="1">
    <source>
        <dbReference type="ARBA" id="ARBA00004123"/>
    </source>
</evidence>
<gene>
    <name evidence="7" type="ORF">PC9H_006160</name>
</gene>
<accession>A0A8H6ZWF5</accession>
<sequence>MPRANGGPATKKLVFKEKLVTKGQSTDAILRKLKTLHLELAAMEQEQVDVRSLGTVQKDLINISLLMHKDKGIKAYTACCLADILRLCAPNAPYTDAELRDIFQFFFKQLSNGLKGPDSAYYNEYYHLVESLSTVKTVVLAGDLPDSEELMVEIFRAVFALVRRDLPKKVELYLVDILVALVDECPALPSEVLETIMSQFMDQNARLDQAAYRTAVQLCNSTADKLQRHVSQYFTDIIVSESSVHATSPEDFNEIRTAHELIKRLHRSCPALLHSVIPQLEEELRVEEVQLRSIATQVLGEMYGSPGGHGHDLVKNYPTTWNEWLKRRNDKNAGVRLKFAETAGALIGNLPQVKDAIEDALNSKLFDPDEKIRGAVCKLYSQLDYETALHHVSDKQLKHYVRSEALTALGKLFSLAYPEIENNDPAAIRHFSWIPNDILHMLSLGTEVRGTIEMVFALYILPLPSSTTTRPSTSKNTLEIDDGAWTERLLTVMKFLDEKAIQGLLLLTGMKQPRPTVFDHYLDACAKYNGGVIDENEDGVTRKLNGVIQAISSGFLEPHKASEDLHTFAKLNEGRLYKLLKSCMDPQTDLKGLVKATNEFTRRIEQNSPAINSTMNTLLYRASLRIFNQSSIPTFIKAIHKDNGKASMQTQTAAKHSQTLMAFISKHFPVLYKSHVTELSKAIANEKNEILVETCLQALAAIARCDDKLVPSDKRTVERITRFATGEHPRHAKFAARLLAFSKDRAANCSQVLDTITNELEDASDDVLLARMSVLAQFARFASETFDRHSEQITAFVLQNILMVPTPPPDDEMDEDDEEWAEEDSLSTAIKVKVLALKMFRNRCLSHASDDNPLEIATPVLKMLVTTLEQGGTLIPGTAEEEDPKSKARLRLQAAVSLLHLCAIETYLHALSPKFVSLALAVQDTCYNVRFAFLTKVVSLMQSRKLPPRFNLIPFMTIHDPEVDVKALAANYVIAAFKKLPPALKVEHFELIFIRLLHLLAHHPDYDTSNDGLLDMGKHIQLYLDLIATPDNISLIYNLAAKAKTVRDADSHTHSENLYVMSELAQELIKIHAHNHSWSISSYPGKVKLPPDILRPLPSVEAANKVIKTVYLPEGVVAWLKEPIKEKKEKEKKAPTKRKASTSRRPKKKRRKDDDDDDEEEDSEDSEDDEEMSSIIGDEDALEKAPSSRRASSPLSDLGEDEGDGEQPEGAEDLGRGARTRAKRRQHRRSKQGTEK</sequence>
<proteinExistence type="predicted"/>
<dbReference type="PANTHER" id="PTHR12663">
    <property type="entry name" value="ANDROGEN INDUCED INHIBITOR OF PROLIFERATION AS3 / PDS5-RELATED"/>
    <property type="match status" value="1"/>
</dbReference>
<keyword evidence="2" id="KW-0132">Cell division</keyword>
<dbReference type="CDD" id="cd19953">
    <property type="entry name" value="PDS5"/>
    <property type="match status" value="1"/>
</dbReference>
<keyword evidence="4" id="KW-0539">Nucleus</keyword>
<dbReference type="GO" id="GO:0000785">
    <property type="term" value="C:chromatin"/>
    <property type="evidence" value="ECO:0007669"/>
    <property type="project" value="TreeGrafter"/>
</dbReference>
<dbReference type="InterPro" id="IPR039776">
    <property type="entry name" value="Pds5"/>
</dbReference>
<evidence type="ECO:0000313" key="8">
    <source>
        <dbReference type="Proteomes" id="UP000623687"/>
    </source>
</evidence>
<dbReference type="SUPFAM" id="SSF48371">
    <property type="entry name" value="ARM repeat"/>
    <property type="match status" value="1"/>
</dbReference>
<comment type="caution">
    <text evidence="7">The sequence shown here is derived from an EMBL/GenBank/DDBJ whole genome shotgun (WGS) entry which is preliminary data.</text>
</comment>
<feature type="compositionally biased region" description="Basic residues" evidence="6">
    <location>
        <begin position="1218"/>
        <end position="1236"/>
    </location>
</feature>
<feature type="region of interest" description="Disordered" evidence="6">
    <location>
        <begin position="1127"/>
        <end position="1236"/>
    </location>
</feature>
<dbReference type="Pfam" id="PF20168">
    <property type="entry name" value="PDS5"/>
    <property type="match status" value="1"/>
</dbReference>